<keyword evidence="1" id="KW-0547">Nucleotide-binding</keyword>
<feature type="signal peptide" evidence="6">
    <location>
        <begin position="1"/>
        <end position="24"/>
    </location>
</feature>
<feature type="compositionally biased region" description="Low complexity" evidence="5">
    <location>
        <begin position="791"/>
        <end position="804"/>
    </location>
</feature>
<comment type="caution">
    <text evidence="7">The sequence shown here is derived from an EMBL/GenBank/DDBJ whole genome shotgun (WGS) entry which is preliminary data.</text>
</comment>
<dbReference type="PRINTS" id="PR00301">
    <property type="entry name" value="HEATSHOCK70"/>
</dbReference>
<keyword evidence="2" id="KW-0256">Endoplasmic reticulum</keyword>
<protein>
    <recommendedName>
        <fullName evidence="9">Actin-like ATPase domain-containing protein</fullName>
    </recommendedName>
</protein>
<dbReference type="GO" id="GO:0005524">
    <property type="term" value="F:ATP binding"/>
    <property type="evidence" value="ECO:0007669"/>
    <property type="project" value="UniProtKB-KW"/>
</dbReference>
<organism evidence="7 8">
    <name type="scientific">Dentipellis fragilis</name>
    <dbReference type="NCBI Taxonomy" id="205917"/>
    <lineage>
        <taxon>Eukaryota</taxon>
        <taxon>Fungi</taxon>
        <taxon>Dikarya</taxon>
        <taxon>Basidiomycota</taxon>
        <taxon>Agaricomycotina</taxon>
        <taxon>Agaricomycetes</taxon>
        <taxon>Russulales</taxon>
        <taxon>Hericiaceae</taxon>
        <taxon>Dentipellis</taxon>
    </lineage>
</organism>
<evidence type="ECO:0000256" key="1">
    <source>
        <dbReference type="ARBA" id="ARBA00022741"/>
    </source>
</evidence>
<dbReference type="OrthoDB" id="10262720at2759"/>
<dbReference type="SUPFAM" id="SSF100934">
    <property type="entry name" value="Heat shock protein 70kD (HSP70), C-terminal subdomain"/>
    <property type="match status" value="1"/>
</dbReference>
<dbReference type="Proteomes" id="UP000298327">
    <property type="component" value="Unassembled WGS sequence"/>
</dbReference>
<evidence type="ECO:0000313" key="7">
    <source>
        <dbReference type="EMBL" id="TFY61703.1"/>
    </source>
</evidence>
<evidence type="ECO:0008006" key="9">
    <source>
        <dbReference type="Google" id="ProtNLM"/>
    </source>
</evidence>
<dbReference type="STRING" id="205917.A0A4Y9YJ30"/>
<dbReference type="Pfam" id="PF00012">
    <property type="entry name" value="HSP70"/>
    <property type="match status" value="1"/>
</dbReference>
<name>A0A4Y9YJ30_9AGAM</name>
<evidence type="ECO:0000256" key="3">
    <source>
        <dbReference type="ARBA" id="ARBA00022840"/>
    </source>
</evidence>
<dbReference type="Gene3D" id="2.60.34.10">
    <property type="entry name" value="Substrate Binding Domain Of DNAk, Chain A, domain 1"/>
    <property type="match status" value="1"/>
</dbReference>
<dbReference type="AlphaFoldDB" id="A0A4Y9YJ30"/>
<evidence type="ECO:0000256" key="5">
    <source>
        <dbReference type="SAM" id="MobiDB-lite"/>
    </source>
</evidence>
<dbReference type="PANTHER" id="PTHR45639">
    <property type="entry name" value="HSC70CB, ISOFORM G-RELATED"/>
    <property type="match status" value="1"/>
</dbReference>
<dbReference type="Gene3D" id="3.30.30.30">
    <property type="match status" value="1"/>
</dbReference>
<keyword evidence="6" id="KW-0732">Signal</keyword>
<dbReference type="GO" id="GO:0140662">
    <property type="term" value="F:ATP-dependent protein folding chaperone"/>
    <property type="evidence" value="ECO:0007669"/>
    <property type="project" value="InterPro"/>
</dbReference>
<dbReference type="InterPro" id="IPR029048">
    <property type="entry name" value="HSP70_C_sf"/>
</dbReference>
<evidence type="ECO:0000313" key="8">
    <source>
        <dbReference type="Proteomes" id="UP000298327"/>
    </source>
</evidence>
<dbReference type="InterPro" id="IPR029047">
    <property type="entry name" value="HSP70_peptide-bd_sf"/>
</dbReference>
<evidence type="ECO:0000256" key="6">
    <source>
        <dbReference type="SAM" id="SignalP"/>
    </source>
</evidence>
<keyword evidence="8" id="KW-1185">Reference proteome</keyword>
<feature type="chain" id="PRO_5021374726" description="Actin-like ATPase domain-containing protein" evidence="6">
    <location>
        <begin position="25"/>
        <end position="819"/>
    </location>
</feature>
<dbReference type="FunFam" id="3.90.640.10:FF:000004">
    <property type="entry name" value="Heat shock 70 kDa protein 4"/>
    <property type="match status" value="1"/>
</dbReference>
<dbReference type="PANTHER" id="PTHR45639:SF3">
    <property type="entry name" value="HYPOXIA UP-REGULATED PROTEIN 1"/>
    <property type="match status" value="1"/>
</dbReference>
<keyword evidence="4" id="KW-0143">Chaperone</keyword>
<dbReference type="GO" id="GO:0030968">
    <property type="term" value="P:endoplasmic reticulum unfolded protein response"/>
    <property type="evidence" value="ECO:0007669"/>
    <property type="project" value="TreeGrafter"/>
</dbReference>
<dbReference type="CDD" id="cd10230">
    <property type="entry name" value="ASKHA_NBD_HSP70_HYOU1"/>
    <property type="match status" value="1"/>
</dbReference>
<sequence length="819" mass="89542">MRAVGQNLAFLFLLSLSFFSSVFAANVLAIDYGADWIKASLMKPGLPFDVLLNKDSKRKIQSSVAWKNGERLFGSDAFNLATRFPQDTFNSLKYLLGVPGNAESASPKPGGKTWDVEELVAHQLAYVKQLAQDAAGEPVVDAVLTVPAYFSQFERDALADAVELAGLRLITLVHDGTAVAVNYAMTRTFPEPERHIVFDAGASGTRATVVTFSGSSKSKGGAVAVNGIGFARLVGGTELDRRLREILVKKFTEKHHKDIRGDKKAMAKLWKEAGRVKTILSANAEAVATIESLTEDIDFKTKVSRTEFENVCSDLKDQFVAPIHKALAQAGVKLEDIKSVILTGGASRTPMVQAALKAAVGQEKIAQNVNADEAAVLGAALHGASLSRQFRTKDIKVTDLTPYDVQMSYLAEAKLESSTRPRTITSTAFAAGSKLGTKKTLTFKRKDDFYVAFQYKDSVAPEFPVELLDAKISGVKEAFANLTEMGGIDPVVKATIVLSESGFISVPEAVAYAELKDDSITGKLKSFFAEGSSSLSGAADSAQTAEATPAAKKAAATPKEATIPLNVTIKFTSVAPMSLDDKRDARQRILRAEIDESRRAQREEAHNNLEGYLYRLRDTLAGDATHPFVKCSQQSERVALAAKLEQVTAWFHDHAESADLAALQEKLESLQALERPIVHRYMEIEEFPRALNNSQLWNWQTRLFLTEAKTNLTQEESTGVEGRYTRAELDSLEKTLKEHELWLNEWVEKQKSVKMNEDPVIETAEMKKRAEKLEKQLQGLVFKKAPKVKKTSATSSTGSATSKSRPSAGSTKGQEHDEL</sequence>
<dbReference type="Gene3D" id="3.30.420.40">
    <property type="match status" value="2"/>
</dbReference>
<dbReference type="EMBL" id="SEOQ01000496">
    <property type="protein sequence ID" value="TFY61703.1"/>
    <property type="molecule type" value="Genomic_DNA"/>
</dbReference>
<feature type="region of interest" description="Disordered" evidence="5">
    <location>
        <begin position="784"/>
        <end position="819"/>
    </location>
</feature>
<dbReference type="InterPro" id="IPR043129">
    <property type="entry name" value="ATPase_NBD"/>
</dbReference>
<accession>A0A4Y9YJ30</accession>
<reference evidence="7 8" key="1">
    <citation type="submission" date="2019-02" db="EMBL/GenBank/DDBJ databases">
        <title>Genome sequencing of the rare red list fungi Dentipellis fragilis.</title>
        <authorList>
            <person name="Buettner E."/>
            <person name="Kellner H."/>
        </authorList>
    </citation>
    <scope>NUCLEOTIDE SEQUENCE [LARGE SCALE GENOMIC DNA]</scope>
    <source>
        <strain evidence="7 8">DSM 105465</strain>
    </source>
</reference>
<gene>
    <name evidence="7" type="ORF">EVG20_g6959</name>
</gene>
<keyword evidence="3" id="KW-0067">ATP-binding</keyword>
<dbReference type="Gene3D" id="1.20.1270.10">
    <property type="match status" value="1"/>
</dbReference>
<evidence type="ECO:0000256" key="2">
    <source>
        <dbReference type="ARBA" id="ARBA00022824"/>
    </source>
</evidence>
<dbReference type="InterPro" id="IPR013126">
    <property type="entry name" value="Hsp_70_fam"/>
</dbReference>
<dbReference type="SUPFAM" id="SSF53067">
    <property type="entry name" value="Actin-like ATPase domain"/>
    <property type="match status" value="2"/>
</dbReference>
<evidence type="ECO:0000256" key="4">
    <source>
        <dbReference type="ARBA" id="ARBA00023186"/>
    </source>
</evidence>
<proteinExistence type="predicted"/>
<dbReference type="Gene3D" id="3.90.640.10">
    <property type="entry name" value="Actin, Chain A, domain 4"/>
    <property type="match status" value="1"/>
</dbReference>
<dbReference type="GO" id="GO:0034663">
    <property type="term" value="C:endoplasmic reticulum chaperone complex"/>
    <property type="evidence" value="ECO:0007669"/>
    <property type="project" value="TreeGrafter"/>
</dbReference>